<evidence type="ECO:0000256" key="1">
    <source>
        <dbReference type="SAM" id="MobiDB-lite"/>
    </source>
</evidence>
<proteinExistence type="predicted"/>
<reference evidence="2" key="1">
    <citation type="submission" date="2021-12" db="EMBL/GenBank/DDBJ databases">
        <title>Novel species in genus Dyadobacter.</title>
        <authorList>
            <person name="Ma C."/>
        </authorList>
    </citation>
    <scope>NUCLEOTIDE SEQUENCE</scope>
    <source>
        <strain evidence="2">LJ419</strain>
    </source>
</reference>
<gene>
    <name evidence="2" type="ORF">LXM26_01255</name>
</gene>
<comment type="caution">
    <text evidence="2">The sequence shown here is derived from an EMBL/GenBank/DDBJ whole genome shotgun (WGS) entry which is preliminary data.</text>
</comment>
<sequence>MEPNIAIEAIRSLNEAKAQVDSEIQSLLKRKSGYEVSIEHFTKFLPDAQPLTPSIEDLANVASNRDTFQRSEYETNEEEDVEFPFHSDRKTQITYTLKQIGRFVKLKFLGDEVKDYLNAHDLKSETFLRTPVNAMIEEGSLISVRYNQNWKKVFYGLPEWVGTDAGGYKYIIEEFHPSKDDIGHGYTSLEFEYEPRKFNRDKSVDDDDEEDEDKQQAVSSLTGEVEDEPDPDYTSSSYDEEDDLPF</sequence>
<keyword evidence="3" id="KW-1185">Reference proteome</keyword>
<evidence type="ECO:0000313" key="2">
    <source>
        <dbReference type="EMBL" id="MCF0060103.1"/>
    </source>
</evidence>
<dbReference type="EMBL" id="JAJTTC010000001">
    <property type="protein sequence ID" value="MCF0060103.1"/>
    <property type="molecule type" value="Genomic_DNA"/>
</dbReference>
<feature type="region of interest" description="Disordered" evidence="1">
    <location>
        <begin position="197"/>
        <end position="246"/>
    </location>
</feature>
<feature type="compositionally biased region" description="Acidic residues" evidence="1">
    <location>
        <begin position="204"/>
        <end position="213"/>
    </location>
</feature>
<name>A0A9X1TJI2_9BACT</name>
<organism evidence="2 3">
    <name type="scientific">Dyadobacter chenwenxiniae</name>
    <dbReference type="NCBI Taxonomy" id="2906456"/>
    <lineage>
        <taxon>Bacteria</taxon>
        <taxon>Pseudomonadati</taxon>
        <taxon>Bacteroidota</taxon>
        <taxon>Cytophagia</taxon>
        <taxon>Cytophagales</taxon>
        <taxon>Spirosomataceae</taxon>
        <taxon>Dyadobacter</taxon>
    </lineage>
</organism>
<dbReference type="RefSeq" id="WP_234652607.1">
    <property type="nucleotide sequence ID" value="NZ_CP094997.1"/>
</dbReference>
<protein>
    <submittedName>
        <fullName evidence="2">Uncharacterized protein</fullName>
    </submittedName>
</protein>
<dbReference type="Proteomes" id="UP001139000">
    <property type="component" value="Unassembled WGS sequence"/>
</dbReference>
<dbReference type="AlphaFoldDB" id="A0A9X1TJI2"/>
<accession>A0A9X1TJI2</accession>
<evidence type="ECO:0000313" key="3">
    <source>
        <dbReference type="Proteomes" id="UP001139000"/>
    </source>
</evidence>